<evidence type="ECO:0000256" key="7">
    <source>
        <dbReference type="ARBA" id="ARBA00023136"/>
    </source>
</evidence>
<feature type="transmembrane region" description="Helical" evidence="9">
    <location>
        <begin position="548"/>
        <end position="572"/>
    </location>
</feature>
<keyword evidence="13" id="KW-1185">Reference proteome</keyword>
<feature type="domain" description="ABC transmembrane type-1" evidence="11">
    <location>
        <begin position="571"/>
        <end position="743"/>
    </location>
</feature>
<dbReference type="EMBL" id="LCWF01000137">
    <property type="protein sequence ID" value="KKY17726.1"/>
    <property type="molecule type" value="Genomic_DNA"/>
</dbReference>
<evidence type="ECO:0000259" key="11">
    <source>
        <dbReference type="PROSITE" id="PS50929"/>
    </source>
</evidence>
<comment type="subcellular location">
    <subcellularLocation>
        <location evidence="1">Membrane</location>
        <topology evidence="1">Multi-pass membrane protein</topology>
    </subcellularLocation>
</comment>
<feature type="transmembrane region" description="Helical" evidence="9">
    <location>
        <begin position="173"/>
        <end position="199"/>
    </location>
</feature>
<dbReference type="PROSITE" id="PS50893">
    <property type="entry name" value="ABC_TRANSPORTER_2"/>
    <property type="match status" value="2"/>
</dbReference>
<dbReference type="PANTHER" id="PTHR24223">
    <property type="entry name" value="ATP-BINDING CASSETTE SUB-FAMILY C"/>
    <property type="match status" value="1"/>
</dbReference>
<dbReference type="GO" id="GO:0016020">
    <property type="term" value="C:membrane"/>
    <property type="evidence" value="ECO:0007669"/>
    <property type="project" value="UniProtKB-SubCell"/>
</dbReference>
<evidence type="ECO:0000313" key="13">
    <source>
        <dbReference type="Proteomes" id="UP000053317"/>
    </source>
</evidence>
<feature type="compositionally biased region" description="Low complexity" evidence="8">
    <location>
        <begin position="926"/>
        <end position="962"/>
    </location>
</feature>
<protein>
    <submittedName>
        <fullName evidence="12">Putative abc transporter</fullName>
    </submittedName>
</protein>
<feature type="transmembrane region" description="Helical" evidence="9">
    <location>
        <begin position="515"/>
        <end position="536"/>
    </location>
</feature>
<reference evidence="12 13" key="1">
    <citation type="submission" date="2015-05" db="EMBL/GenBank/DDBJ databases">
        <title>Distinctive expansion of gene families associated with plant cell wall degradation and secondary metabolism in the genomes of grapevine trunk pathogens.</title>
        <authorList>
            <person name="Lawrence D.P."/>
            <person name="Travadon R."/>
            <person name="Rolshausen P.E."/>
            <person name="Baumgartner K."/>
        </authorList>
    </citation>
    <scope>NUCLEOTIDE SEQUENCE [LARGE SCALE GENOMIC DNA]</scope>
    <source>
        <strain evidence="12">UCRPC4</strain>
    </source>
</reference>
<feature type="region of interest" description="Disordered" evidence="8">
    <location>
        <begin position="922"/>
        <end position="967"/>
    </location>
</feature>
<evidence type="ECO:0000256" key="6">
    <source>
        <dbReference type="ARBA" id="ARBA00022989"/>
    </source>
</evidence>
<feature type="transmembrane region" description="Helical" evidence="9">
    <location>
        <begin position="685"/>
        <end position="708"/>
    </location>
</feature>
<dbReference type="InterPro" id="IPR027417">
    <property type="entry name" value="P-loop_NTPase"/>
</dbReference>
<dbReference type="SMART" id="SM00382">
    <property type="entry name" value="AAA"/>
    <property type="match status" value="2"/>
</dbReference>
<dbReference type="CDD" id="cd18580">
    <property type="entry name" value="ABC_6TM_ABCC_D2"/>
    <property type="match status" value="1"/>
</dbReference>
<dbReference type="InterPro" id="IPR003593">
    <property type="entry name" value="AAA+_ATPase"/>
</dbReference>
<keyword evidence="6 9" id="KW-1133">Transmembrane helix</keyword>
<evidence type="ECO:0000256" key="1">
    <source>
        <dbReference type="ARBA" id="ARBA00004141"/>
    </source>
</evidence>
<reference evidence="12 13" key="2">
    <citation type="submission" date="2015-05" db="EMBL/GenBank/DDBJ databases">
        <authorList>
            <person name="Morales-Cruz A."/>
            <person name="Amrine K.C."/>
            <person name="Cantu D."/>
        </authorList>
    </citation>
    <scope>NUCLEOTIDE SEQUENCE [LARGE SCALE GENOMIC DNA]</scope>
    <source>
        <strain evidence="12">UCRPC4</strain>
    </source>
</reference>
<dbReference type="InterPro" id="IPR050173">
    <property type="entry name" value="ABC_transporter_C-like"/>
</dbReference>
<feature type="region of interest" description="Disordered" evidence="8">
    <location>
        <begin position="463"/>
        <end position="489"/>
    </location>
</feature>
<dbReference type="Proteomes" id="UP000053317">
    <property type="component" value="Unassembled WGS sequence"/>
</dbReference>
<dbReference type="Gene3D" id="1.20.1560.10">
    <property type="entry name" value="ABC transporter type 1, transmembrane domain"/>
    <property type="match status" value="2"/>
</dbReference>
<comment type="caution">
    <text evidence="12">The sequence shown here is derived from an EMBL/GenBank/DDBJ whole genome shotgun (WGS) entry which is preliminary data.</text>
</comment>
<dbReference type="SUPFAM" id="SSF52540">
    <property type="entry name" value="P-loop containing nucleoside triphosphate hydrolases"/>
    <property type="match status" value="2"/>
</dbReference>
<evidence type="ECO:0000256" key="4">
    <source>
        <dbReference type="ARBA" id="ARBA00022741"/>
    </source>
</evidence>
<keyword evidence="3 9" id="KW-0812">Transmembrane</keyword>
<feature type="transmembrane region" description="Helical" evidence="9">
    <location>
        <begin position="125"/>
        <end position="153"/>
    </location>
</feature>
<dbReference type="Pfam" id="PF00664">
    <property type="entry name" value="ABC_membrane"/>
    <property type="match status" value="1"/>
</dbReference>
<dbReference type="InterPro" id="IPR044726">
    <property type="entry name" value="ABCC_6TM_D2"/>
</dbReference>
<dbReference type="GO" id="GO:0016887">
    <property type="term" value="F:ATP hydrolysis activity"/>
    <property type="evidence" value="ECO:0007669"/>
    <property type="project" value="InterPro"/>
</dbReference>
<gene>
    <name evidence="12" type="ORF">UCRPC4_g05359</name>
</gene>
<dbReference type="Gene3D" id="3.40.50.300">
    <property type="entry name" value="P-loop containing nucleotide triphosphate hydrolases"/>
    <property type="match status" value="2"/>
</dbReference>
<evidence type="ECO:0000256" key="3">
    <source>
        <dbReference type="ARBA" id="ARBA00022692"/>
    </source>
</evidence>
<dbReference type="PROSITE" id="PS50929">
    <property type="entry name" value="ABC_TM1F"/>
    <property type="match status" value="1"/>
</dbReference>
<dbReference type="PROSITE" id="PS00211">
    <property type="entry name" value="ABC_TRANSPORTER_1"/>
    <property type="match status" value="1"/>
</dbReference>
<sequence>MIRGGAIGLIYERALSIKEGASDDSAAVTLISNDVDFISFLSDFFHELWAQCLQLVLVTSQASKYVTANITAKQKAWSMATQQRISITKAILDSMKNIKMMGLGSQMERKVRSVRKHEIEMGDAFRWLIVAFNLTANVLAIFAPVITLVIYAIQAKLRGSQSLDTNTAFTSIAIISMVTGPANMILVLVPQFAACLAALDRIQKYLLSPSREDGRLETKDSPAGQNGQRHIVENGHAQDSPKVIAASPNAVDIDRATIRPASTAEPVLNDITTTAATGGLVFVSGTVGTGKTTLVKAILGDLPLDSGTITIRSKRIGYCSQMPWLMNGTVKQIICGPQEGVIDEQWYGRVVYACDLEEDLEQMPNGDGTVVGSRGITLSGGQRQRLALARAIFARMDLLILDDVLSALDAKTERHIIDHLIGRTGMLLIIGEDGRIAEQGTWDDLRSEAGYISKIVHDEGRTADRLGDDSAENTNGPKSALAPPPKDDDTMDLTRKTGDVALYGYYFGAVGTYNLLYLMTTMALYSFFLAFAQYWLKWWTEAEGKHPWYYTSVYFILSIAAFLSFYGTITFSQDMQMIDRRLPIALLQVGNNVFKLLAACVLLFSVQRYMTITLPFTAVIVYAIQKLYLHTSRQLRFMDLESRSLLEGASTIRAFGWEQSFIADNKKKVNISQVPFYLLMCIQRWLNLVLDLLISVLAVMVVGLAVGLKGTTSGGQVGIALNVILTANTFLLNVVESWTTLETSLGAIARLKNFQKEVLPEGTPDETHEPSSLWPSTGSIEFRDLSAGYSTSTLALKNITLSISPGQKVGICGRTGSGKSSLLLSILRLIEIESGSIYIDDVDISTILRDIVRSRIITVPQDPMLVMTDTIRENLDPTGTIPDKKIIDVLKKVKLWTVIQSRGTSAQAAAAESDAIDTAMGAAGISTSTPSPGSGTSTSPTTTTTTDPKPSSTSSSNPLSSPMKTYPLSRGQQQLFSIARAILMREYPTRGKIVLLDEATSNVDGETDQQIQKVIREEFLGYTIVTVAHRLETIMDADEILVLEKGGVVERGKPVELREREGGVFEGLWRSR</sequence>
<keyword evidence="2" id="KW-0813">Transport</keyword>
<dbReference type="InterPro" id="IPR017871">
    <property type="entry name" value="ABC_transporter-like_CS"/>
</dbReference>
<feature type="domain" description="ABC transporter" evidence="10">
    <location>
        <begin position="780"/>
        <end position="1070"/>
    </location>
</feature>
<evidence type="ECO:0000256" key="5">
    <source>
        <dbReference type="ARBA" id="ARBA00022840"/>
    </source>
</evidence>
<dbReference type="AlphaFoldDB" id="A0A0G2E5U1"/>
<dbReference type="InterPro" id="IPR003439">
    <property type="entry name" value="ABC_transporter-like_ATP-bd"/>
</dbReference>
<evidence type="ECO:0000313" key="12">
    <source>
        <dbReference type="EMBL" id="KKY17726.1"/>
    </source>
</evidence>
<dbReference type="GO" id="GO:0005524">
    <property type="term" value="F:ATP binding"/>
    <property type="evidence" value="ECO:0007669"/>
    <property type="project" value="UniProtKB-KW"/>
</dbReference>
<feature type="transmembrane region" description="Helical" evidence="9">
    <location>
        <begin position="612"/>
        <end position="629"/>
    </location>
</feature>
<organism evidence="12 13">
    <name type="scientific">Phaeomoniella chlamydospora</name>
    <name type="common">Phaeoacremonium chlamydosporum</name>
    <dbReference type="NCBI Taxonomy" id="158046"/>
    <lineage>
        <taxon>Eukaryota</taxon>
        <taxon>Fungi</taxon>
        <taxon>Dikarya</taxon>
        <taxon>Ascomycota</taxon>
        <taxon>Pezizomycotina</taxon>
        <taxon>Eurotiomycetes</taxon>
        <taxon>Chaetothyriomycetidae</taxon>
        <taxon>Phaeomoniellales</taxon>
        <taxon>Phaeomoniellaceae</taxon>
        <taxon>Phaeomoniella</taxon>
    </lineage>
</organism>
<dbReference type="Pfam" id="PF00005">
    <property type="entry name" value="ABC_tran"/>
    <property type="match status" value="2"/>
</dbReference>
<dbReference type="PANTHER" id="PTHR24223:SF345">
    <property type="entry name" value="ABC MULTIDRUG TRANSPORTER (EUROFUNG)"/>
    <property type="match status" value="1"/>
</dbReference>
<name>A0A0G2E5U1_PHACM</name>
<feature type="transmembrane region" description="Helical" evidence="9">
    <location>
        <begin position="584"/>
        <end position="606"/>
    </location>
</feature>
<dbReference type="InterPro" id="IPR011527">
    <property type="entry name" value="ABC1_TM_dom"/>
</dbReference>
<dbReference type="SUPFAM" id="SSF90123">
    <property type="entry name" value="ABC transporter transmembrane region"/>
    <property type="match status" value="2"/>
</dbReference>
<keyword evidence="7 9" id="KW-0472">Membrane</keyword>
<dbReference type="OrthoDB" id="4139357at2759"/>
<accession>A0A0G2E5U1</accession>
<keyword evidence="5" id="KW-0067">ATP-binding</keyword>
<dbReference type="InterPro" id="IPR036640">
    <property type="entry name" value="ABC1_TM_sf"/>
</dbReference>
<feature type="domain" description="ABC transporter" evidence="10">
    <location>
        <begin position="253"/>
        <end position="500"/>
    </location>
</feature>
<dbReference type="GO" id="GO:0140359">
    <property type="term" value="F:ABC-type transporter activity"/>
    <property type="evidence" value="ECO:0007669"/>
    <property type="project" value="InterPro"/>
</dbReference>
<keyword evidence="4" id="KW-0547">Nucleotide-binding</keyword>
<evidence type="ECO:0000256" key="8">
    <source>
        <dbReference type="SAM" id="MobiDB-lite"/>
    </source>
</evidence>
<evidence type="ECO:0000256" key="9">
    <source>
        <dbReference type="SAM" id="Phobius"/>
    </source>
</evidence>
<proteinExistence type="predicted"/>
<evidence type="ECO:0000259" key="10">
    <source>
        <dbReference type="PROSITE" id="PS50893"/>
    </source>
</evidence>
<evidence type="ECO:0000256" key="2">
    <source>
        <dbReference type="ARBA" id="ARBA00022448"/>
    </source>
</evidence>